<dbReference type="InterPro" id="IPR006680">
    <property type="entry name" value="Amidohydro-rel"/>
</dbReference>
<accession>A0A227KDN0</accession>
<organism evidence="3 4">
    <name type="scientific">Turicimonas muris</name>
    <dbReference type="NCBI Taxonomy" id="1796652"/>
    <lineage>
        <taxon>Bacteria</taxon>
        <taxon>Pseudomonadati</taxon>
        <taxon>Pseudomonadota</taxon>
        <taxon>Betaproteobacteria</taxon>
        <taxon>Burkholderiales</taxon>
        <taxon>Sutterellaceae</taxon>
        <taxon>Turicimonas</taxon>
    </lineage>
</organism>
<evidence type="ECO:0000313" key="3">
    <source>
        <dbReference type="EMBL" id="OXE45632.1"/>
    </source>
</evidence>
<comment type="cofactor">
    <cofactor evidence="1">
        <name>Zn(2+)</name>
        <dbReference type="ChEBI" id="CHEBI:29105"/>
    </cofactor>
</comment>
<dbReference type="PANTHER" id="PTHR11647">
    <property type="entry name" value="HYDRANTOINASE/DIHYDROPYRIMIDINASE FAMILY MEMBER"/>
    <property type="match status" value="1"/>
</dbReference>
<evidence type="ECO:0000259" key="2">
    <source>
        <dbReference type="Pfam" id="PF01979"/>
    </source>
</evidence>
<sequence>MPTRFDLLIKDVQAVDSLNKFNVQSDIGIKGSKITAVAQGLNKEEASTVIEGNFLTAIPGLIDTHVHLGISSCGFNMLTRAGVTTALDMSGTSQDIAKTALKFGTGITYGTLEAIIPGTNIANNDPSTEEIRQFVENALSNGSYGVKILGGHFPLTPAASKRMVRFCQDNGIYIAWHAGSTENGSDMKGMREAVTAAAGGFLHLPHINAYCRGSFASPPSETMEALELLQENPAIISESYLSPRNGANLICDENGIPKSKIVLNCLRKNNFSEDREGVRAAIRKGFLAVMKDINHETCLIEGQEGVEFFDEQDSKVSGSFDNINPLSSRLLAAAGRRYPANEFTVDALATDGGCIPRNVTLKTGIEFVRMGVFTMQEFVHKACLMPARMLNLENKGHLSIGADADITIFNPQTGKAEFVIVQGRTLLSRGILHSGTPTAFCTDKGLSFYERKNLPVFSVTPNLTRLNRSLNP</sequence>
<dbReference type="Proteomes" id="UP000214610">
    <property type="component" value="Unassembled WGS sequence"/>
</dbReference>
<dbReference type="GO" id="GO:0005829">
    <property type="term" value="C:cytosol"/>
    <property type="evidence" value="ECO:0007669"/>
    <property type="project" value="TreeGrafter"/>
</dbReference>
<evidence type="ECO:0000313" key="4">
    <source>
        <dbReference type="Proteomes" id="UP000214610"/>
    </source>
</evidence>
<comment type="caution">
    <text evidence="3">The sequence shown here is derived from an EMBL/GenBank/DDBJ whole genome shotgun (WGS) entry which is preliminary data.</text>
</comment>
<keyword evidence="4" id="KW-1185">Reference proteome</keyword>
<gene>
    <name evidence="3" type="ORF">ADH67_10795</name>
</gene>
<dbReference type="InterPro" id="IPR050378">
    <property type="entry name" value="Metallo-dep_Hydrolases_sf"/>
</dbReference>
<dbReference type="InterPro" id="IPR032466">
    <property type="entry name" value="Metal_Hydrolase"/>
</dbReference>
<dbReference type="PANTHER" id="PTHR11647:SF1">
    <property type="entry name" value="COLLAPSIN RESPONSE MEDIATOR PROTEIN"/>
    <property type="match status" value="1"/>
</dbReference>
<dbReference type="InterPro" id="IPR011059">
    <property type="entry name" value="Metal-dep_hydrolase_composite"/>
</dbReference>
<dbReference type="Gene3D" id="2.30.40.10">
    <property type="entry name" value="Urease, subunit C, domain 1"/>
    <property type="match status" value="2"/>
</dbReference>
<dbReference type="SUPFAM" id="SSF51338">
    <property type="entry name" value="Composite domain of metallo-dependent hydrolases"/>
    <property type="match status" value="1"/>
</dbReference>
<dbReference type="GeneID" id="78362095"/>
<dbReference type="Pfam" id="PF01979">
    <property type="entry name" value="Amidohydro_1"/>
    <property type="match status" value="1"/>
</dbReference>
<dbReference type="Gene3D" id="3.20.20.140">
    <property type="entry name" value="Metal-dependent hydrolases"/>
    <property type="match status" value="3"/>
</dbReference>
<dbReference type="GO" id="GO:0016812">
    <property type="term" value="F:hydrolase activity, acting on carbon-nitrogen (but not peptide) bonds, in cyclic amides"/>
    <property type="evidence" value="ECO:0007669"/>
    <property type="project" value="TreeGrafter"/>
</dbReference>
<feature type="domain" description="Amidohydrolase-related" evidence="2">
    <location>
        <begin position="57"/>
        <end position="421"/>
    </location>
</feature>
<proteinExistence type="predicted"/>
<reference evidence="4" key="1">
    <citation type="submission" date="2017-05" db="EMBL/GenBank/DDBJ databases">
        <title>Improved OligoMM genomes.</title>
        <authorList>
            <person name="Garzetti D."/>
        </authorList>
    </citation>
    <scope>NUCLEOTIDE SEQUENCE [LARGE SCALE GENOMIC DNA]</scope>
    <source>
        <strain evidence="4">YL45</strain>
    </source>
</reference>
<dbReference type="AlphaFoldDB" id="A0A227KDN0"/>
<protein>
    <recommendedName>
        <fullName evidence="2">Amidohydrolase-related domain-containing protein</fullName>
    </recommendedName>
</protein>
<name>A0A227KDN0_9BURK</name>
<dbReference type="RefSeq" id="WP_066594122.1">
    <property type="nucleotide sequence ID" value="NZ_CAJTBZ010000003.1"/>
</dbReference>
<dbReference type="EMBL" id="NHMP01000008">
    <property type="protein sequence ID" value="OXE45632.1"/>
    <property type="molecule type" value="Genomic_DNA"/>
</dbReference>
<dbReference type="SUPFAM" id="SSF51556">
    <property type="entry name" value="Metallo-dependent hydrolases"/>
    <property type="match status" value="1"/>
</dbReference>
<evidence type="ECO:0000256" key="1">
    <source>
        <dbReference type="ARBA" id="ARBA00001947"/>
    </source>
</evidence>